<organism evidence="19 20">
    <name type="scientific">Paraherbaspirillum soli</name>
    <dbReference type="NCBI Taxonomy" id="631222"/>
    <lineage>
        <taxon>Bacteria</taxon>
        <taxon>Pseudomonadati</taxon>
        <taxon>Pseudomonadota</taxon>
        <taxon>Betaproteobacteria</taxon>
        <taxon>Burkholderiales</taxon>
        <taxon>Oxalobacteraceae</taxon>
        <taxon>Paraherbaspirillum</taxon>
    </lineage>
</organism>
<dbReference type="InterPro" id="IPR037066">
    <property type="entry name" value="Plug_dom_sf"/>
</dbReference>
<evidence type="ECO:0000313" key="20">
    <source>
        <dbReference type="Proteomes" id="UP001596045"/>
    </source>
</evidence>
<evidence type="ECO:0000256" key="10">
    <source>
        <dbReference type="ARBA" id="ARBA00023077"/>
    </source>
</evidence>
<feature type="signal peptide" evidence="16">
    <location>
        <begin position="1"/>
        <end position="46"/>
    </location>
</feature>
<keyword evidence="10 15" id="KW-0798">TonB box</keyword>
<dbReference type="PROSITE" id="PS52016">
    <property type="entry name" value="TONB_DEPENDENT_REC_3"/>
    <property type="match status" value="1"/>
</dbReference>
<comment type="similarity">
    <text evidence="2 14 15">Belongs to the TonB-dependent receptor family.</text>
</comment>
<reference evidence="20" key="1">
    <citation type="journal article" date="2019" name="Int. J. Syst. Evol. Microbiol.">
        <title>The Global Catalogue of Microorganisms (GCM) 10K type strain sequencing project: providing services to taxonomists for standard genome sequencing and annotation.</title>
        <authorList>
            <consortium name="The Broad Institute Genomics Platform"/>
            <consortium name="The Broad Institute Genome Sequencing Center for Infectious Disease"/>
            <person name="Wu L."/>
            <person name="Ma J."/>
        </authorList>
    </citation>
    <scope>NUCLEOTIDE SEQUENCE [LARGE SCALE GENOMIC DNA]</scope>
    <source>
        <strain evidence="20">JCM 17066</strain>
    </source>
</reference>
<evidence type="ECO:0000256" key="14">
    <source>
        <dbReference type="PROSITE-ProRule" id="PRU01360"/>
    </source>
</evidence>
<evidence type="ECO:0000256" key="15">
    <source>
        <dbReference type="RuleBase" id="RU003357"/>
    </source>
</evidence>
<evidence type="ECO:0000256" key="16">
    <source>
        <dbReference type="SAM" id="SignalP"/>
    </source>
</evidence>
<feature type="chain" id="PRO_5046439071" evidence="16">
    <location>
        <begin position="47"/>
        <end position="777"/>
    </location>
</feature>
<evidence type="ECO:0000256" key="8">
    <source>
        <dbReference type="ARBA" id="ARBA00023004"/>
    </source>
</evidence>
<gene>
    <name evidence="19" type="ORF">ACFPM8_00445</name>
</gene>
<evidence type="ECO:0000256" key="7">
    <source>
        <dbReference type="ARBA" id="ARBA00022729"/>
    </source>
</evidence>
<dbReference type="InterPro" id="IPR036942">
    <property type="entry name" value="Beta-barrel_TonB_sf"/>
</dbReference>
<evidence type="ECO:0000256" key="1">
    <source>
        <dbReference type="ARBA" id="ARBA00004571"/>
    </source>
</evidence>
<dbReference type="SUPFAM" id="SSF56935">
    <property type="entry name" value="Porins"/>
    <property type="match status" value="1"/>
</dbReference>
<dbReference type="CDD" id="cd01347">
    <property type="entry name" value="ligand_gated_channel"/>
    <property type="match status" value="1"/>
</dbReference>
<dbReference type="InterPro" id="IPR039426">
    <property type="entry name" value="TonB-dep_rcpt-like"/>
</dbReference>
<evidence type="ECO:0000256" key="3">
    <source>
        <dbReference type="ARBA" id="ARBA00022448"/>
    </source>
</evidence>
<dbReference type="Gene3D" id="2.40.170.20">
    <property type="entry name" value="TonB-dependent receptor, beta-barrel domain"/>
    <property type="match status" value="1"/>
</dbReference>
<evidence type="ECO:0000256" key="11">
    <source>
        <dbReference type="ARBA" id="ARBA00023136"/>
    </source>
</evidence>
<keyword evidence="8" id="KW-0408">Iron</keyword>
<evidence type="ECO:0000256" key="6">
    <source>
        <dbReference type="ARBA" id="ARBA00022692"/>
    </source>
</evidence>
<evidence type="ECO:0000256" key="13">
    <source>
        <dbReference type="ARBA" id="ARBA00023237"/>
    </source>
</evidence>
<sequence>MSHRGNSMGSKALAYTFLDRKFLKYRPLHVAMLAAGLVGAAASSHAADAVNLGNIEVQSDVRSGGLMVNEEAPKSRSTVTGEALKQKPGSNNAVQTLNTMPGVHVTTSDAAGMADANFTMRGFNSDQIGFTVDGAPVNDSGNFAIYPTELGDIENLQQIFVTQGSTDTDAPHIGASGGNIGLISVLPTKEFGVFAEQIVGNHNLRKSFARINTGELDVGFGKLRTWLSASHTGEDKWRENNGGGLRANRFEMKSVLSISDGNSLDFTFKYNQQHNYQFSKLSLPQFNAGNVSYTNALIGSNGKPDVNYYKFHQNPFENYLAVLSGKFKLADNLRLTVTPYFWYGDGGGSSGQSGWPAGALQTQSLPNGARTDVFYKISNTTTYRPGVTTTLQTSLGANDISLGYWIERSRQMQTGPFIPVDQSGNPFDAWGKSNALVDKNGNIVQADGRNRYTVSLSQKFFLQDSVVLSDKLSLQAGVSYDRVRRTGDDFGTLAKTGTQDIKASKDYSEVLPSLGLKYQLDQSSHLFYNATHTFRAPQNYTLFDFTALPNGTVVRKADQKPETAWSQELGWRYSTERAALSTTLFYIDFRNRQAQMSDVDGTKFNYNVGQVINKGLELEGSYALTKTVNAYGSYSYTSSVQQENFLNNGTLLPTKGKQFGNIPRQMLSASLGYDDKRFFSTFTGKYTSSVYGDLTNDQKIGGFTLFDLTAGYRFEKRGVMKGATLTLAGLNLFNKQYLASVDSVVPNSVAYGKVAASTPYYVVGGARAVSLTLTADF</sequence>
<evidence type="ECO:0000256" key="9">
    <source>
        <dbReference type="ARBA" id="ARBA00023065"/>
    </source>
</evidence>
<proteinExistence type="inferred from homology"/>
<keyword evidence="3 14" id="KW-0813">Transport</keyword>
<keyword evidence="12 19" id="KW-0675">Receptor</keyword>
<keyword evidence="4 14" id="KW-1134">Transmembrane beta strand</keyword>
<keyword evidence="20" id="KW-1185">Reference proteome</keyword>
<evidence type="ECO:0000259" key="17">
    <source>
        <dbReference type="Pfam" id="PF00593"/>
    </source>
</evidence>
<dbReference type="Pfam" id="PF07715">
    <property type="entry name" value="Plug"/>
    <property type="match status" value="1"/>
</dbReference>
<dbReference type="InterPro" id="IPR012910">
    <property type="entry name" value="Plug_dom"/>
</dbReference>
<dbReference type="EMBL" id="JBHSMT010000002">
    <property type="protein sequence ID" value="MFC5472416.1"/>
    <property type="molecule type" value="Genomic_DNA"/>
</dbReference>
<dbReference type="RefSeq" id="WP_378993833.1">
    <property type="nucleotide sequence ID" value="NZ_JBHSMT010000002.1"/>
</dbReference>
<evidence type="ECO:0000259" key="18">
    <source>
        <dbReference type="Pfam" id="PF07715"/>
    </source>
</evidence>
<protein>
    <submittedName>
        <fullName evidence="19">TonB-dependent receptor</fullName>
    </submittedName>
</protein>
<accession>A0ABW0M653</accession>
<keyword evidence="7 16" id="KW-0732">Signal</keyword>
<keyword evidence="5" id="KW-0410">Iron transport</keyword>
<dbReference type="PANTHER" id="PTHR32552:SF89">
    <property type="entry name" value="CATECHOLATE SIDEROPHORE RECEPTOR FIU"/>
    <property type="match status" value="1"/>
</dbReference>
<dbReference type="Gene3D" id="2.170.130.10">
    <property type="entry name" value="TonB-dependent receptor, plug domain"/>
    <property type="match status" value="1"/>
</dbReference>
<feature type="domain" description="TonB-dependent receptor-like beta-barrel" evidence="17">
    <location>
        <begin position="262"/>
        <end position="732"/>
    </location>
</feature>
<evidence type="ECO:0000313" key="19">
    <source>
        <dbReference type="EMBL" id="MFC5472416.1"/>
    </source>
</evidence>
<dbReference type="PANTHER" id="PTHR32552">
    <property type="entry name" value="FERRICHROME IRON RECEPTOR-RELATED"/>
    <property type="match status" value="1"/>
</dbReference>
<evidence type="ECO:0000256" key="5">
    <source>
        <dbReference type="ARBA" id="ARBA00022496"/>
    </source>
</evidence>
<name>A0ABW0M653_9BURK</name>
<keyword evidence="11 14" id="KW-0472">Membrane</keyword>
<dbReference type="InterPro" id="IPR000531">
    <property type="entry name" value="Beta-barrel_TonB"/>
</dbReference>
<comment type="caution">
    <text evidence="19">The sequence shown here is derived from an EMBL/GenBank/DDBJ whole genome shotgun (WGS) entry which is preliminary data.</text>
</comment>
<dbReference type="Proteomes" id="UP001596045">
    <property type="component" value="Unassembled WGS sequence"/>
</dbReference>
<comment type="subcellular location">
    <subcellularLocation>
        <location evidence="1 14">Cell outer membrane</location>
        <topology evidence="1 14">Multi-pass membrane protein</topology>
    </subcellularLocation>
</comment>
<evidence type="ECO:0000256" key="12">
    <source>
        <dbReference type="ARBA" id="ARBA00023170"/>
    </source>
</evidence>
<feature type="domain" description="TonB-dependent receptor plug" evidence="18">
    <location>
        <begin position="70"/>
        <end position="169"/>
    </location>
</feature>
<keyword evidence="6 14" id="KW-0812">Transmembrane</keyword>
<evidence type="ECO:0000256" key="2">
    <source>
        <dbReference type="ARBA" id="ARBA00009810"/>
    </source>
</evidence>
<evidence type="ECO:0000256" key="4">
    <source>
        <dbReference type="ARBA" id="ARBA00022452"/>
    </source>
</evidence>
<dbReference type="Pfam" id="PF00593">
    <property type="entry name" value="TonB_dep_Rec_b-barrel"/>
    <property type="match status" value="1"/>
</dbReference>
<keyword evidence="13 14" id="KW-0998">Cell outer membrane</keyword>
<keyword evidence="9" id="KW-0406">Ion transport</keyword>